<keyword evidence="11" id="KW-1185">Reference proteome</keyword>
<dbReference type="Gene3D" id="3.90.550.10">
    <property type="entry name" value="Spore Coat Polysaccharide Biosynthesis Protein SpsA, Chain A"/>
    <property type="match status" value="1"/>
</dbReference>
<organism evidence="10 11">
    <name type="scientific">Sporosarcina globispora</name>
    <name type="common">Bacillus globisporus</name>
    <dbReference type="NCBI Taxonomy" id="1459"/>
    <lineage>
        <taxon>Bacteria</taxon>
        <taxon>Bacillati</taxon>
        <taxon>Bacillota</taxon>
        <taxon>Bacilli</taxon>
        <taxon>Bacillales</taxon>
        <taxon>Caryophanaceae</taxon>
        <taxon>Sporosarcina</taxon>
    </lineage>
</organism>
<evidence type="ECO:0000256" key="7">
    <source>
        <dbReference type="ARBA" id="ARBA00023150"/>
    </source>
</evidence>
<evidence type="ECO:0000256" key="3">
    <source>
        <dbReference type="ARBA" id="ARBA00022723"/>
    </source>
</evidence>
<comment type="subcellular location">
    <subcellularLocation>
        <location evidence="8">Cytoplasm</location>
    </subcellularLocation>
</comment>
<sequence>MSATGIILAGGHSSRMGENKALLKIGGKTVIERIADQLSSLLPNVIIVANKQEDYQFLGLPLVSDRWKEKGPLAGIQAGLSESRTQNNLIVACDMPFISGELARILLDQLDQHQTAVPEIGGQLHPLFAAYRKDASTAAELALSENKLRIRQFLMDIDSRIITDKELEKMGFLYRDAHFFNMNRPDEYQLALKMAEEASK</sequence>
<keyword evidence="4 8" id="KW-0547">Nucleotide-binding</keyword>
<feature type="binding site" evidence="8">
    <location>
        <position position="20"/>
    </location>
    <ligand>
        <name>GTP</name>
        <dbReference type="ChEBI" id="CHEBI:37565"/>
    </ligand>
</feature>
<comment type="similarity">
    <text evidence="8">Belongs to the MobA family.</text>
</comment>
<evidence type="ECO:0000256" key="1">
    <source>
        <dbReference type="ARBA" id="ARBA00022490"/>
    </source>
</evidence>
<comment type="function">
    <text evidence="8">Transfers a GMP moiety from GTP to Mo-molybdopterin (Mo-MPT) cofactor (Moco or molybdenum cofactor) to form Mo-molybdopterin guanine dinucleotide (Mo-MGD) cofactor.</text>
</comment>
<keyword evidence="5 8" id="KW-0460">Magnesium</keyword>
<feature type="domain" description="MobA-like NTP transferase" evidence="9">
    <location>
        <begin position="5"/>
        <end position="148"/>
    </location>
</feature>
<dbReference type="HAMAP" id="MF_00316">
    <property type="entry name" value="MobA"/>
    <property type="match status" value="1"/>
</dbReference>
<dbReference type="Pfam" id="PF12804">
    <property type="entry name" value="NTP_transf_3"/>
    <property type="match status" value="1"/>
</dbReference>
<dbReference type="SUPFAM" id="SSF53448">
    <property type="entry name" value="Nucleotide-diphospho-sugar transferases"/>
    <property type="match status" value="1"/>
</dbReference>
<comment type="domain">
    <text evidence="8">The N-terminal domain determines nucleotide recognition and specific binding, while the C-terminal domain determines the specific binding to the target protein.</text>
</comment>
<evidence type="ECO:0000256" key="4">
    <source>
        <dbReference type="ARBA" id="ARBA00022741"/>
    </source>
</evidence>
<dbReference type="GO" id="GO:0046872">
    <property type="term" value="F:metal ion binding"/>
    <property type="evidence" value="ECO:0007669"/>
    <property type="project" value="UniProtKB-KW"/>
</dbReference>
<name>A0A0M0G9D9_SPOGL</name>
<keyword evidence="6 8" id="KW-0342">GTP-binding</keyword>
<feature type="binding site" evidence="8">
    <location>
        <position position="65"/>
    </location>
    <ligand>
        <name>GTP</name>
        <dbReference type="ChEBI" id="CHEBI:37565"/>
    </ligand>
</feature>
<evidence type="ECO:0000256" key="8">
    <source>
        <dbReference type="HAMAP-Rule" id="MF_00316"/>
    </source>
</evidence>
<dbReference type="CDD" id="cd02503">
    <property type="entry name" value="MobA"/>
    <property type="match status" value="1"/>
</dbReference>
<comment type="catalytic activity">
    <reaction evidence="8">
        <text>Mo-molybdopterin + GTP + H(+) = Mo-molybdopterin guanine dinucleotide + diphosphate</text>
        <dbReference type="Rhea" id="RHEA:34243"/>
        <dbReference type="ChEBI" id="CHEBI:15378"/>
        <dbReference type="ChEBI" id="CHEBI:33019"/>
        <dbReference type="ChEBI" id="CHEBI:37565"/>
        <dbReference type="ChEBI" id="CHEBI:71302"/>
        <dbReference type="ChEBI" id="CHEBI:71310"/>
        <dbReference type="EC" id="2.7.7.77"/>
    </reaction>
</comment>
<keyword evidence="2 8" id="KW-0808">Transferase</keyword>
<dbReference type="InterPro" id="IPR029044">
    <property type="entry name" value="Nucleotide-diphossugar_trans"/>
</dbReference>
<comment type="cofactor">
    <cofactor evidence="8">
        <name>Mg(2+)</name>
        <dbReference type="ChEBI" id="CHEBI:18420"/>
    </cofactor>
</comment>
<dbReference type="PANTHER" id="PTHR19136">
    <property type="entry name" value="MOLYBDENUM COFACTOR GUANYLYLTRANSFERASE"/>
    <property type="match status" value="1"/>
</dbReference>
<dbReference type="STRING" id="1459.AF332_03950"/>
<protein>
    <recommendedName>
        <fullName evidence="8">Probable molybdenum cofactor guanylyltransferase</fullName>
        <shortName evidence="8">MoCo guanylyltransferase</shortName>
        <ecNumber evidence="8">2.7.7.77</ecNumber>
    </recommendedName>
    <alternativeName>
        <fullName evidence="8">GTP:molybdopterin guanylyltransferase</fullName>
    </alternativeName>
    <alternativeName>
        <fullName evidence="8">Mo-MPT guanylyltransferase</fullName>
    </alternativeName>
    <alternativeName>
        <fullName evidence="8">Molybdopterin guanylyltransferase</fullName>
    </alternativeName>
    <alternativeName>
        <fullName evidence="8">Molybdopterin-guanine dinucleotide synthase</fullName>
        <shortName evidence="8">MGD synthase</shortName>
    </alternativeName>
</protein>
<dbReference type="RefSeq" id="WP_053433411.1">
    <property type="nucleotide sequence ID" value="NZ_LGUF01000007.1"/>
</dbReference>
<feature type="binding site" evidence="8">
    <location>
        <begin position="8"/>
        <end position="10"/>
    </location>
    <ligand>
        <name>GTP</name>
        <dbReference type="ChEBI" id="CHEBI:37565"/>
    </ligand>
</feature>
<dbReference type="PATRIC" id="fig|1459.3.peg.812"/>
<accession>A0A0M0G9D9</accession>
<comment type="caution">
    <text evidence="10">The sequence shown here is derived from an EMBL/GenBank/DDBJ whole genome shotgun (WGS) entry which is preliminary data.</text>
</comment>
<comment type="caution">
    <text evidence="8">Lacks conserved residue(s) required for the propagation of feature annotation.</text>
</comment>
<dbReference type="InterPro" id="IPR013482">
    <property type="entry name" value="Molybde_CF_guanTrfase"/>
</dbReference>
<feature type="binding site" evidence="8">
    <location>
        <position position="94"/>
    </location>
    <ligand>
        <name>Mg(2+)</name>
        <dbReference type="ChEBI" id="CHEBI:18420"/>
    </ligand>
</feature>
<dbReference type="Proteomes" id="UP000037109">
    <property type="component" value="Unassembled WGS sequence"/>
</dbReference>
<dbReference type="GO" id="GO:0005525">
    <property type="term" value="F:GTP binding"/>
    <property type="evidence" value="ECO:0007669"/>
    <property type="project" value="UniProtKB-UniRule"/>
</dbReference>
<dbReference type="OrthoDB" id="9788394at2"/>
<keyword evidence="3 8" id="KW-0479">Metal-binding</keyword>
<evidence type="ECO:0000256" key="6">
    <source>
        <dbReference type="ARBA" id="ARBA00023134"/>
    </source>
</evidence>
<dbReference type="GO" id="GO:0061603">
    <property type="term" value="F:molybdenum cofactor guanylyltransferase activity"/>
    <property type="evidence" value="ECO:0007669"/>
    <property type="project" value="UniProtKB-EC"/>
</dbReference>
<dbReference type="GO" id="GO:0005737">
    <property type="term" value="C:cytoplasm"/>
    <property type="evidence" value="ECO:0007669"/>
    <property type="project" value="UniProtKB-SubCell"/>
</dbReference>
<keyword evidence="1 8" id="KW-0963">Cytoplasm</keyword>
<evidence type="ECO:0000256" key="5">
    <source>
        <dbReference type="ARBA" id="ARBA00022842"/>
    </source>
</evidence>
<evidence type="ECO:0000259" key="9">
    <source>
        <dbReference type="Pfam" id="PF12804"/>
    </source>
</evidence>
<dbReference type="EC" id="2.7.7.77" evidence="8"/>
<evidence type="ECO:0000256" key="2">
    <source>
        <dbReference type="ARBA" id="ARBA00022679"/>
    </source>
</evidence>
<keyword evidence="7 8" id="KW-0501">Molybdenum cofactor biosynthesis</keyword>
<evidence type="ECO:0000313" key="10">
    <source>
        <dbReference type="EMBL" id="KON86051.1"/>
    </source>
</evidence>
<feature type="binding site" evidence="8">
    <location>
        <position position="94"/>
    </location>
    <ligand>
        <name>GTP</name>
        <dbReference type="ChEBI" id="CHEBI:37565"/>
    </ligand>
</feature>
<gene>
    <name evidence="8" type="primary">mobA</name>
    <name evidence="10" type="ORF">AF332_03950</name>
</gene>
<dbReference type="PANTHER" id="PTHR19136:SF81">
    <property type="entry name" value="MOLYBDENUM COFACTOR GUANYLYLTRANSFERASE"/>
    <property type="match status" value="1"/>
</dbReference>
<dbReference type="GO" id="GO:0006777">
    <property type="term" value="P:Mo-molybdopterin cofactor biosynthetic process"/>
    <property type="evidence" value="ECO:0007669"/>
    <property type="project" value="UniProtKB-KW"/>
</dbReference>
<reference evidence="11" key="1">
    <citation type="submission" date="2015-07" db="EMBL/GenBank/DDBJ databases">
        <title>Fjat-10036 dsm4.</title>
        <authorList>
            <person name="Liu B."/>
            <person name="Wang J."/>
            <person name="Zhu Y."/>
            <person name="Liu G."/>
            <person name="Chen Q."/>
            <person name="Chen Z."/>
            <person name="Lan J."/>
            <person name="Che J."/>
            <person name="Ge C."/>
            <person name="Shi H."/>
            <person name="Pan Z."/>
            <person name="Liu X."/>
        </authorList>
    </citation>
    <scope>NUCLEOTIDE SEQUENCE [LARGE SCALE GENOMIC DNA]</scope>
    <source>
        <strain evidence="11">DSM 4</strain>
    </source>
</reference>
<evidence type="ECO:0000313" key="11">
    <source>
        <dbReference type="Proteomes" id="UP000037109"/>
    </source>
</evidence>
<dbReference type="EMBL" id="LGUF01000007">
    <property type="protein sequence ID" value="KON86051.1"/>
    <property type="molecule type" value="Genomic_DNA"/>
</dbReference>
<dbReference type="InterPro" id="IPR025877">
    <property type="entry name" value="MobA-like_NTP_Trfase"/>
</dbReference>
<proteinExistence type="inferred from homology"/>
<dbReference type="AlphaFoldDB" id="A0A0M0G9D9"/>